<feature type="domain" description="Protein kinase" evidence="17">
    <location>
        <begin position="28"/>
        <end position="290"/>
    </location>
</feature>
<keyword evidence="12 16" id="KW-0472">Membrane</keyword>
<feature type="region of interest" description="Disordered" evidence="15">
    <location>
        <begin position="365"/>
        <end position="391"/>
    </location>
</feature>
<comment type="catalytic activity">
    <reaction evidence="13">
        <text>L-threonyl-[protein] + ATP = O-phospho-L-threonyl-[protein] + ADP + H(+)</text>
        <dbReference type="Rhea" id="RHEA:46608"/>
        <dbReference type="Rhea" id="RHEA-COMP:11060"/>
        <dbReference type="Rhea" id="RHEA-COMP:11605"/>
        <dbReference type="ChEBI" id="CHEBI:15378"/>
        <dbReference type="ChEBI" id="CHEBI:30013"/>
        <dbReference type="ChEBI" id="CHEBI:30616"/>
        <dbReference type="ChEBI" id="CHEBI:61977"/>
        <dbReference type="ChEBI" id="CHEBI:456216"/>
        <dbReference type="EC" id="2.7.11.1"/>
    </reaction>
</comment>
<dbReference type="SMART" id="SM00220">
    <property type="entry name" value="S_TKc"/>
    <property type="match status" value="1"/>
</dbReference>
<evidence type="ECO:0000256" key="6">
    <source>
        <dbReference type="ARBA" id="ARBA00022679"/>
    </source>
</evidence>
<dbReference type="RefSeq" id="WP_064627217.1">
    <property type="nucleotide sequence ID" value="NZ_LQYE01000001.1"/>
</dbReference>
<protein>
    <recommendedName>
        <fullName evidence="2">non-specific serine/threonine protein kinase</fullName>
        <ecNumber evidence="2">2.7.11.1</ecNumber>
    </recommendedName>
</protein>
<reference evidence="18 19" key="1">
    <citation type="submission" date="2016-01" db="EMBL/GenBank/DDBJ databases">
        <title>Mycobacterium immunogenum strain CD11_6 genome sequencing and assembly.</title>
        <authorList>
            <person name="Kaur G."/>
            <person name="Nair G.R."/>
            <person name="Mayilraj S."/>
        </authorList>
    </citation>
    <scope>NUCLEOTIDE SEQUENCE [LARGE SCALE GENOMIC DNA]</scope>
    <source>
        <strain evidence="18 19">CD11-6</strain>
    </source>
</reference>
<evidence type="ECO:0000256" key="15">
    <source>
        <dbReference type="SAM" id="MobiDB-lite"/>
    </source>
</evidence>
<feature type="region of interest" description="Disordered" evidence="15">
    <location>
        <begin position="295"/>
        <end position="323"/>
    </location>
</feature>
<comment type="subcellular location">
    <subcellularLocation>
        <location evidence="1">Cell membrane</location>
        <topology evidence="1">Single-pass membrane protein</topology>
    </subcellularLocation>
</comment>
<evidence type="ECO:0000313" key="18">
    <source>
        <dbReference type="EMBL" id="OAT70080.1"/>
    </source>
</evidence>
<keyword evidence="4 18" id="KW-0723">Serine/threonine-protein kinase</keyword>
<dbReference type="GO" id="GO:0045717">
    <property type="term" value="P:negative regulation of fatty acid biosynthetic process"/>
    <property type="evidence" value="ECO:0007669"/>
    <property type="project" value="UniProtKB-ARBA"/>
</dbReference>
<evidence type="ECO:0000256" key="8">
    <source>
        <dbReference type="ARBA" id="ARBA00022741"/>
    </source>
</evidence>
<dbReference type="PANTHER" id="PTHR43289:SF6">
    <property type="entry name" value="SERINE_THREONINE-PROTEIN KINASE NEKL-3"/>
    <property type="match status" value="1"/>
</dbReference>
<dbReference type="Gene3D" id="3.30.200.20">
    <property type="entry name" value="Phosphorylase Kinase, domain 1"/>
    <property type="match status" value="1"/>
</dbReference>
<dbReference type="Proteomes" id="UP000186919">
    <property type="component" value="Unassembled WGS sequence"/>
</dbReference>
<keyword evidence="5" id="KW-0597">Phosphoprotein</keyword>
<dbReference type="InterPro" id="IPR008271">
    <property type="entry name" value="Ser/Thr_kinase_AS"/>
</dbReference>
<dbReference type="EMBL" id="LQYE01000001">
    <property type="protein sequence ID" value="OAT70080.1"/>
    <property type="molecule type" value="Genomic_DNA"/>
</dbReference>
<dbReference type="GO" id="GO:0005524">
    <property type="term" value="F:ATP binding"/>
    <property type="evidence" value="ECO:0007669"/>
    <property type="project" value="UniProtKB-KW"/>
</dbReference>
<evidence type="ECO:0000256" key="11">
    <source>
        <dbReference type="ARBA" id="ARBA00022989"/>
    </source>
</evidence>
<dbReference type="GO" id="GO:0004674">
    <property type="term" value="F:protein serine/threonine kinase activity"/>
    <property type="evidence" value="ECO:0007669"/>
    <property type="project" value="UniProtKB-KW"/>
</dbReference>
<gene>
    <name evidence="18" type="ORF">AWB85_01385</name>
</gene>
<name>A0A179VDY4_9MYCO</name>
<evidence type="ECO:0000256" key="12">
    <source>
        <dbReference type="ARBA" id="ARBA00023136"/>
    </source>
</evidence>
<proteinExistence type="predicted"/>
<dbReference type="InterPro" id="IPR011009">
    <property type="entry name" value="Kinase-like_dom_sf"/>
</dbReference>
<dbReference type="AlphaFoldDB" id="A0A179VDY4"/>
<dbReference type="PROSITE" id="PS50011">
    <property type="entry name" value="PROTEIN_KINASE_DOM"/>
    <property type="match status" value="1"/>
</dbReference>
<evidence type="ECO:0000256" key="3">
    <source>
        <dbReference type="ARBA" id="ARBA00022475"/>
    </source>
</evidence>
<comment type="catalytic activity">
    <reaction evidence="14">
        <text>L-seryl-[protein] + ATP = O-phospho-L-seryl-[protein] + ADP + H(+)</text>
        <dbReference type="Rhea" id="RHEA:17989"/>
        <dbReference type="Rhea" id="RHEA-COMP:9863"/>
        <dbReference type="Rhea" id="RHEA-COMP:11604"/>
        <dbReference type="ChEBI" id="CHEBI:15378"/>
        <dbReference type="ChEBI" id="CHEBI:29999"/>
        <dbReference type="ChEBI" id="CHEBI:30616"/>
        <dbReference type="ChEBI" id="CHEBI:83421"/>
        <dbReference type="ChEBI" id="CHEBI:456216"/>
        <dbReference type="EC" id="2.7.11.1"/>
    </reaction>
</comment>
<evidence type="ECO:0000256" key="14">
    <source>
        <dbReference type="ARBA" id="ARBA00048679"/>
    </source>
</evidence>
<evidence type="ECO:0000256" key="4">
    <source>
        <dbReference type="ARBA" id="ARBA00022527"/>
    </source>
</evidence>
<evidence type="ECO:0000256" key="9">
    <source>
        <dbReference type="ARBA" id="ARBA00022777"/>
    </source>
</evidence>
<organism evidence="18 19">
    <name type="scientific">Mycobacteroides immunogenum</name>
    <dbReference type="NCBI Taxonomy" id="83262"/>
    <lineage>
        <taxon>Bacteria</taxon>
        <taxon>Bacillati</taxon>
        <taxon>Actinomycetota</taxon>
        <taxon>Actinomycetes</taxon>
        <taxon>Mycobacteriales</taxon>
        <taxon>Mycobacteriaceae</taxon>
        <taxon>Mycobacteroides</taxon>
    </lineage>
</organism>
<feature type="compositionally biased region" description="Pro residues" evidence="15">
    <location>
        <begin position="304"/>
        <end position="314"/>
    </location>
</feature>
<evidence type="ECO:0000256" key="2">
    <source>
        <dbReference type="ARBA" id="ARBA00012513"/>
    </source>
</evidence>
<keyword evidence="6" id="KW-0808">Transferase</keyword>
<keyword evidence="11 16" id="KW-1133">Transmembrane helix</keyword>
<feature type="transmembrane region" description="Helical" evidence="16">
    <location>
        <begin position="339"/>
        <end position="360"/>
    </location>
</feature>
<dbReference type="InterPro" id="IPR000719">
    <property type="entry name" value="Prot_kinase_dom"/>
</dbReference>
<dbReference type="Gene3D" id="1.10.510.10">
    <property type="entry name" value="Transferase(Phosphotransferase) domain 1"/>
    <property type="match status" value="1"/>
</dbReference>
<evidence type="ECO:0000256" key="1">
    <source>
        <dbReference type="ARBA" id="ARBA00004162"/>
    </source>
</evidence>
<evidence type="ECO:0000256" key="10">
    <source>
        <dbReference type="ARBA" id="ARBA00022840"/>
    </source>
</evidence>
<dbReference type="SUPFAM" id="SSF56112">
    <property type="entry name" value="Protein kinase-like (PK-like)"/>
    <property type="match status" value="1"/>
</dbReference>
<dbReference type="Pfam" id="PF00069">
    <property type="entry name" value="Pkinase"/>
    <property type="match status" value="1"/>
</dbReference>
<dbReference type="PANTHER" id="PTHR43289">
    <property type="entry name" value="MITOGEN-ACTIVATED PROTEIN KINASE KINASE KINASE 20-RELATED"/>
    <property type="match status" value="1"/>
</dbReference>
<evidence type="ECO:0000256" key="5">
    <source>
        <dbReference type="ARBA" id="ARBA00022553"/>
    </source>
</evidence>
<keyword evidence="3" id="KW-1003">Cell membrane</keyword>
<keyword evidence="8" id="KW-0547">Nucleotide-binding</keyword>
<evidence type="ECO:0000256" key="16">
    <source>
        <dbReference type="SAM" id="Phobius"/>
    </source>
</evidence>
<evidence type="ECO:0000256" key="7">
    <source>
        <dbReference type="ARBA" id="ARBA00022692"/>
    </source>
</evidence>
<dbReference type="PROSITE" id="PS00108">
    <property type="entry name" value="PROTEIN_KINASE_ST"/>
    <property type="match status" value="1"/>
</dbReference>
<accession>A0A179VDY4</accession>
<dbReference type="FunFam" id="1.10.510.10:FF:000021">
    <property type="entry name" value="Serine/threonine protein kinase"/>
    <property type="match status" value="1"/>
</dbReference>
<dbReference type="GO" id="GO:0005886">
    <property type="term" value="C:plasma membrane"/>
    <property type="evidence" value="ECO:0007669"/>
    <property type="project" value="UniProtKB-SubCell"/>
</dbReference>
<feature type="region of interest" description="Disordered" evidence="15">
    <location>
        <begin position="1"/>
        <end position="22"/>
    </location>
</feature>
<comment type="caution">
    <text evidence="18">The sequence shown here is derived from an EMBL/GenBank/DDBJ whole genome shotgun (WGS) entry which is preliminary data.</text>
</comment>
<dbReference type="FunFam" id="3.30.200.20:FF:000035">
    <property type="entry name" value="Serine/threonine protein kinase Stk1"/>
    <property type="match status" value="1"/>
</dbReference>
<keyword evidence="7 16" id="KW-0812">Transmembrane</keyword>
<dbReference type="CDD" id="cd14014">
    <property type="entry name" value="STKc_PknB_like"/>
    <property type="match status" value="1"/>
</dbReference>
<keyword evidence="9 18" id="KW-0418">Kinase</keyword>
<keyword evidence="10" id="KW-0067">ATP-binding</keyword>
<dbReference type="EC" id="2.7.11.1" evidence="2"/>
<evidence type="ECO:0000313" key="19">
    <source>
        <dbReference type="Proteomes" id="UP000186919"/>
    </source>
</evidence>
<evidence type="ECO:0000256" key="13">
    <source>
        <dbReference type="ARBA" id="ARBA00047899"/>
    </source>
</evidence>
<evidence type="ECO:0000259" key="17">
    <source>
        <dbReference type="PROSITE" id="PS50011"/>
    </source>
</evidence>
<sequence>MTSSERPPPDAGSQQAGDLAPGTAVSGYQIERVLGRGGMGTVYLAANPNLQRSEALKILSAQASRDPAFRARFMREASLAASLDHPNIVTVHNRGETPQGDLWIAMQYVQGSDAHSESVNGRVSLTRAVHIVSEVAKALDYLHARGLVHRDVKPANILLSEGDRRIMLGDFGVARALDDSSNVTSAGNVTATIAYAAPEVLSGAAVDGRADVYALGCTLFRMVTGQPPFGSGNSLPAIINAHLSTPPPRISQFASVPESMDGLIAKAMAKNPADRYQSAGEFALAAQQILADPAQHRQTVTQPVPAPTPPPAPTPHLVQTTTSPVTVDTGRTMVRHKRIVAIVGAIVLVVASSVVAVLIWPRRHDGTHTRPESAPSAANVRPGESLAGQPDAVLDSFLPGQFDYPEGWEKNPSPTFKSGEFNPAVPPGSATSIGGTPVGCNTIDPIWALRPKGRETSTLYLRDRKNPEREILIRVVPAADALSADGGSDALKRCDAIAYIIPGGTTTWRCSFEFDEPNPVQNGQKELTTTESCFMFPSGANGIRQHVSFNIVRGLLVYILASGASNRNDAAGSLNATTLSFATTMKILRYGR</sequence>